<dbReference type="EMBL" id="CAUYUJ010019571">
    <property type="protein sequence ID" value="CAK0892153.1"/>
    <property type="molecule type" value="Genomic_DNA"/>
</dbReference>
<sequence length="263" mass="28802">MRRRSRERERRRRRSTSGDSPRGATRAGMSAGWREPPAEEASLTATRGRLQRKAEAMRIAAEDMLRAGLLELRKQELEAELVRLAAAAAAGMPRPLGRPSAKSAPPSANRRVWASASAASARARPVAAPPASSPAESGTSGEARRAFHAWSRVAARAAASHAAEVAREQLEQELRHCCAVRLVQGKRLAECQSMVCALLGQWRLLAARARHDRPRLLLRDAAGARAVSRGHVQARRPEFHAGEPPLRAKDPVEGRRWSRMQLV</sequence>
<comment type="caution">
    <text evidence="2">The sequence shown here is derived from an EMBL/GenBank/DDBJ whole genome shotgun (WGS) entry which is preliminary data.</text>
</comment>
<evidence type="ECO:0000313" key="2">
    <source>
        <dbReference type="EMBL" id="CAK0892153.1"/>
    </source>
</evidence>
<feature type="compositionally biased region" description="Basic and acidic residues" evidence="1">
    <location>
        <begin position="235"/>
        <end position="251"/>
    </location>
</feature>
<dbReference type="Proteomes" id="UP001189429">
    <property type="component" value="Unassembled WGS sequence"/>
</dbReference>
<feature type="region of interest" description="Disordered" evidence="1">
    <location>
        <begin position="1"/>
        <end position="50"/>
    </location>
</feature>
<accession>A0ABN9X3B1</accession>
<evidence type="ECO:0000313" key="3">
    <source>
        <dbReference type="Proteomes" id="UP001189429"/>
    </source>
</evidence>
<feature type="region of interest" description="Disordered" evidence="1">
    <location>
        <begin position="229"/>
        <end position="251"/>
    </location>
</feature>
<feature type="region of interest" description="Disordered" evidence="1">
    <location>
        <begin position="92"/>
        <end position="143"/>
    </location>
</feature>
<feature type="compositionally biased region" description="Basic residues" evidence="1">
    <location>
        <begin position="1"/>
        <end position="15"/>
    </location>
</feature>
<reference evidence="2" key="1">
    <citation type="submission" date="2023-10" db="EMBL/GenBank/DDBJ databases">
        <authorList>
            <person name="Chen Y."/>
            <person name="Shah S."/>
            <person name="Dougan E. K."/>
            <person name="Thang M."/>
            <person name="Chan C."/>
        </authorList>
    </citation>
    <scope>NUCLEOTIDE SEQUENCE [LARGE SCALE GENOMIC DNA]</scope>
</reference>
<organism evidence="2 3">
    <name type="scientific">Prorocentrum cordatum</name>
    <dbReference type="NCBI Taxonomy" id="2364126"/>
    <lineage>
        <taxon>Eukaryota</taxon>
        <taxon>Sar</taxon>
        <taxon>Alveolata</taxon>
        <taxon>Dinophyceae</taxon>
        <taxon>Prorocentrales</taxon>
        <taxon>Prorocentraceae</taxon>
        <taxon>Prorocentrum</taxon>
    </lineage>
</organism>
<keyword evidence="3" id="KW-1185">Reference proteome</keyword>
<proteinExistence type="predicted"/>
<evidence type="ECO:0000256" key="1">
    <source>
        <dbReference type="SAM" id="MobiDB-lite"/>
    </source>
</evidence>
<protein>
    <submittedName>
        <fullName evidence="2">Uncharacterized protein</fullName>
    </submittedName>
</protein>
<name>A0ABN9X3B1_9DINO</name>
<feature type="compositionally biased region" description="Low complexity" evidence="1">
    <location>
        <begin position="107"/>
        <end position="126"/>
    </location>
</feature>
<gene>
    <name evidence="2" type="ORF">PCOR1329_LOCUS71887</name>
</gene>